<dbReference type="EMBL" id="CALTRL010005434">
    <property type="protein sequence ID" value="CAH7684497.1"/>
    <property type="molecule type" value="Genomic_DNA"/>
</dbReference>
<reference evidence="1" key="1">
    <citation type="submission" date="2022-06" db="EMBL/GenBank/DDBJ databases">
        <authorList>
            <consortium name="SYNGENTA / RWTH Aachen University"/>
        </authorList>
    </citation>
    <scope>NUCLEOTIDE SEQUENCE</scope>
</reference>
<gene>
    <name evidence="1" type="ORF">PPACK8108_LOCUS18685</name>
</gene>
<name>A0AAV0BET1_PHAPC</name>
<organism evidence="1 2">
    <name type="scientific">Phakopsora pachyrhizi</name>
    <name type="common">Asian soybean rust disease fungus</name>
    <dbReference type="NCBI Taxonomy" id="170000"/>
    <lineage>
        <taxon>Eukaryota</taxon>
        <taxon>Fungi</taxon>
        <taxon>Dikarya</taxon>
        <taxon>Basidiomycota</taxon>
        <taxon>Pucciniomycotina</taxon>
        <taxon>Pucciniomycetes</taxon>
        <taxon>Pucciniales</taxon>
        <taxon>Phakopsoraceae</taxon>
        <taxon>Phakopsora</taxon>
    </lineage>
</organism>
<evidence type="ECO:0000313" key="2">
    <source>
        <dbReference type="Proteomes" id="UP001153365"/>
    </source>
</evidence>
<dbReference type="Proteomes" id="UP001153365">
    <property type="component" value="Unassembled WGS sequence"/>
</dbReference>
<comment type="caution">
    <text evidence="1">The sequence shown here is derived from an EMBL/GenBank/DDBJ whole genome shotgun (WGS) entry which is preliminary data.</text>
</comment>
<evidence type="ECO:0000313" key="1">
    <source>
        <dbReference type="EMBL" id="CAH7684497.1"/>
    </source>
</evidence>
<protein>
    <submittedName>
        <fullName evidence="1">Uncharacterized protein</fullName>
    </submittedName>
</protein>
<sequence>ESAGGSIDKDRVVYKESPDPRTSFEVRISLSGLDSIGGFELVSFSLLVPGPLGSTEIRFVPFTGSPFVPVSVWLRADSPSLARWTRTGEAKRNSVARLRLPIKESPYQPDLQHESHLELPMVVLQESGDRSICIPGLIETLHHRLVPPPSYPKMYLWHPLRHLLLWKQSHQKVDPVNFCPQP</sequence>
<keyword evidence="2" id="KW-1185">Reference proteome</keyword>
<dbReference type="AlphaFoldDB" id="A0AAV0BET1"/>
<feature type="non-terminal residue" evidence="1">
    <location>
        <position position="1"/>
    </location>
</feature>
<accession>A0AAV0BET1</accession>
<proteinExistence type="predicted"/>